<evidence type="ECO:0000259" key="4">
    <source>
        <dbReference type="PROSITE" id="PS50119"/>
    </source>
</evidence>
<name>A0ABQ8YI60_9EUKA</name>
<organism evidence="5 6">
    <name type="scientific">Anaeramoeba flamelloides</name>
    <dbReference type="NCBI Taxonomy" id="1746091"/>
    <lineage>
        <taxon>Eukaryota</taxon>
        <taxon>Metamonada</taxon>
        <taxon>Anaeramoebidae</taxon>
        <taxon>Anaeramoeba</taxon>
    </lineage>
</organism>
<evidence type="ECO:0000256" key="2">
    <source>
        <dbReference type="SAM" id="Coils"/>
    </source>
</evidence>
<keyword evidence="2" id="KW-0175">Coiled coil</keyword>
<proteinExistence type="predicted"/>
<dbReference type="PANTHER" id="PTHR25462:SF296">
    <property type="entry name" value="MEIOTIC P26, ISOFORM F"/>
    <property type="match status" value="1"/>
</dbReference>
<keyword evidence="1" id="KW-0862">Zinc</keyword>
<comment type="caution">
    <text evidence="5">The sequence shown here is derived from an EMBL/GenBank/DDBJ whole genome shotgun (WGS) entry which is preliminary data.</text>
</comment>
<dbReference type="SUPFAM" id="SSF57845">
    <property type="entry name" value="B-box zinc-binding domain"/>
    <property type="match status" value="1"/>
</dbReference>
<evidence type="ECO:0000256" key="3">
    <source>
        <dbReference type="SAM" id="MobiDB-lite"/>
    </source>
</evidence>
<dbReference type="SMART" id="SM00336">
    <property type="entry name" value="BBOX"/>
    <property type="match status" value="2"/>
</dbReference>
<feature type="region of interest" description="Disordered" evidence="3">
    <location>
        <begin position="240"/>
        <end position="275"/>
    </location>
</feature>
<dbReference type="CDD" id="cd19756">
    <property type="entry name" value="Bbox2"/>
    <property type="match status" value="1"/>
</dbReference>
<reference evidence="5" key="1">
    <citation type="submission" date="2022-08" db="EMBL/GenBank/DDBJ databases">
        <title>Novel sulfate-reducing endosymbionts in the free-living metamonad Anaeramoeba.</title>
        <authorList>
            <person name="Jerlstrom-Hultqvist J."/>
            <person name="Cepicka I."/>
            <person name="Gallot-Lavallee L."/>
            <person name="Salas-Leiva D."/>
            <person name="Curtis B.A."/>
            <person name="Zahonova K."/>
            <person name="Pipaliya S."/>
            <person name="Dacks J."/>
            <person name="Roger A.J."/>
        </authorList>
    </citation>
    <scope>NUCLEOTIDE SEQUENCE</scope>
    <source>
        <strain evidence="5">Schooner1</strain>
    </source>
</reference>
<feature type="region of interest" description="Disordered" evidence="3">
    <location>
        <begin position="1"/>
        <end position="27"/>
    </location>
</feature>
<accession>A0ABQ8YI60</accession>
<keyword evidence="6" id="KW-1185">Reference proteome</keyword>
<keyword evidence="1" id="KW-0479">Metal-binding</keyword>
<dbReference type="Pfam" id="PF00643">
    <property type="entry name" value="zf-B_box"/>
    <property type="match status" value="1"/>
</dbReference>
<dbReference type="Proteomes" id="UP001150062">
    <property type="component" value="Unassembled WGS sequence"/>
</dbReference>
<dbReference type="InterPro" id="IPR047153">
    <property type="entry name" value="TRIM45/56/19-like"/>
</dbReference>
<feature type="coiled-coil region" evidence="2">
    <location>
        <begin position="154"/>
        <end position="181"/>
    </location>
</feature>
<dbReference type="CDD" id="cd19757">
    <property type="entry name" value="Bbox1"/>
    <property type="match status" value="1"/>
</dbReference>
<sequence length="351" mass="41451">MSKNDTYSSEEYFPSENSNYEENSVSSETNDFNLDLKSEKNEEELCSECGNKAIYWCNDCQGYFCKGHCETIHSLKIFRHHNIRELEILKDPELICQKHENETLDFFCIDCSELICLKCLNGEHESHYSEEASDVYFSFQEKLPQEIFRHVDLYEEQQDRVEQLRERKLSLEKEEKALIQKMDREIKRIMVTIVRRRDKLQKLIEQDRKLIEEALGGVIEQTDQDLNTIKSIIGNLKQQDRINSLKKKPKENENEKDNNENENKKDNTDYESKTLENATFSEKNKFIRTVLKSRETASQIRLKNKNEKTDWVIEVNPLKEFSLVQKIVSKIGDKNSVLSKARSQKKNLKKN</sequence>
<keyword evidence="1" id="KW-0863">Zinc-finger</keyword>
<evidence type="ECO:0000313" key="6">
    <source>
        <dbReference type="Proteomes" id="UP001150062"/>
    </source>
</evidence>
<feature type="domain" description="B box-type" evidence="4">
    <location>
        <begin position="91"/>
        <end position="135"/>
    </location>
</feature>
<dbReference type="PANTHER" id="PTHR25462">
    <property type="entry name" value="BONUS, ISOFORM C-RELATED"/>
    <property type="match status" value="1"/>
</dbReference>
<dbReference type="Gene3D" id="3.30.160.60">
    <property type="entry name" value="Classic Zinc Finger"/>
    <property type="match status" value="1"/>
</dbReference>
<feature type="compositionally biased region" description="Low complexity" evidence="3">
    <location>
        <begin position="7"/>
        <end position="27"/>
    </location>
</feature>
<evidence type="ECO:0000256" key="1">
    <source>
        <dbReference type="PROSITE-ProRule" id="PRU00024"/>
    </source>
</evidence>
<feature type="compositionally biased region" description="Basic and acidic residues" evidence="3">
    <location>
        <begin position="250"/>
        <end position="274"/>
    </location>
</feature>
<protein>
    <recommendedName>
        <fullName evidence="4">B box-type domain-containing protein</fullName>
    </recommendedName>
</protein>
<dbReference type="PROSITE" id="PS50119">
    <property type="entry name" value="ZF_BBOX"/>
    <property type="match status" value="1"/>
</dbReference>
<gene>
    <name evidence="5" type="ORF">M0813_21506</name>
</gene>
<evidence type="ECO:0000313" key="5">
    <source>
        <dbReference type="EMBL" id="KAJ6244242.1"/>
    </source>
</evidence>
<dbReference type="InterPro" id="IPR000315">
    <property type="entry name" value="Znf_B-box"/>
</dbReference>
<dbReference type="EMBL" id="JAOAOG010000166">
    <property type="protein sequence ID" value="KAJ6244242.1"/>
    <property type="molecule type" value="Genomic_DNA"/>
</dbReference>